<proteinExistence type="predicted"/>
<evidence type="ECO:0000313" key="2">
    <source>
        <dbReference type="EMBL" id="KKM75936.1"/>
    </source>
</evidence>
<gene>
    <name evidence="2" type="ORF">LCGC14_1385250</name>
</gene>
<name>A0A0F9KMF8_9ZZZZ</name>
<dbReference type="AlphaFoldDB" id="A0A0F9KMF8"/>
<accession>A0A0F9KMF8</accession>
<protein>
    <submittedName>
        <fullName evidence="2">Uncharacterized protein</fullName>
    </submittedName>
</protein>
<dbReference type="EMBL" id="LAZR01008892">
    <property type="protein sequence ID" value="KKM75936.1"/>
    <property type="molecule type" value="Genomic_DNA"/>
</dbReference>
<sequence>IRAAGGEGIFMDWLNNQFTRFRGEFLGNVAQQALGGEIPTGGFTDFLRKKGLLSGEVDPNPGLSPGIADALGLNSDGTPKTATPGDSAPGAVGPLPAGTAAVSPSAGETAGLSDDVTRFLG</sequence>
<organism evidence="2">
    <name type="scientific">marine sediment metagenome</name>
    <dbReference type="NCBI Taxonomy" id="412755"/>
    <lineage>
        <taxon>unclassified sequences</taxon>
        <taxon>metagenomes</taxon>
        <taxon>ecological metagenomes</taxon>
    </lineage>
</organism>
<evidence type="ECO:0000256" key="1">
    <source>
        <dbReference type="SAM" id="MobiDB-lite"/>
    </source>
</evidence>
<reference evidence="2" key="1">
    <citation type="journal article" date="2015" name="Nature">
        <title>Complex archaea that bridge the gap between prokaryotes and eukaryotes.</title>
        <authorList>
            <person name="Spang A."/>
            <person name="Saw J.H."/>
            <person name="Jorgensen S.L."/>
            <person name="Zaremba-Niedzwiedzka K."/>
            <person name="Martijn J."/>
            <person name="Lind A.E."/>
            <person name="van Eijk R."/>
            <person name="Schleper C."/>
            <person name="Guy L."/>
            <person name="Ettema T.J."/>
        </authorList>
    </citation>
    <scope>NUCLEOTIDE SEQUENCE</scope>
</reference>
<comment type="caution">
    <text evidence="2">The sequence shown here is derived from an EMBL/GenBank/DDBJ whole genome shotgun (WGS) entry which is preliminary data.</text>
</comment>
<feature type="region of interest" description="Disordered" evidence="1">
    <location>
        <begin position="57"/>
        <end position="115"/>
    </location>
</feature>
<feature type="non-terminal residue" evidence="2">
    <location>
        <position position="1"/>
    </location>
</feature>